<feature type="coiled-coil region" evidence="10">
    <location>
        <begin position="69"/>
        <end position="155"/>
    </location>
</feature>
<organism evidence="11 12">
    <name type="scientific">Clostridium paridis</name>
    <dbReference type="NCBI Taxonomy" id="2803863"/>
    <lineage>
        <taxon>Bacteria</taxon>
        <taxon>Bacillati</taxon>
        <taxon>Bacillota</taxon>
        <taxon>Clostridia</taxon>
        <taxon>Eubacteriales</taxon>
        <taxon>Clostridiaceae</taxon>
        <taxon>Clostridium</taxon>
    </lineage>
</organism>
<dbReference type="InterPro" id="IPR036192">
    <property type="entry name" value="Cell_div_ZapA-like_sf"/>
</dbReference>
<accession>A0A937FBX8</accession>
<keyword evidence="5" id="KW-0717">Septation</keyword>
<dbReference type="GO" id="GO:0005829">
    <property type="term" value="C:cytosol"/>
    <property type="evidence" value="ECO:0007669"/>
    <property type="project" value="TreeGrafter"/>
</dbReference>
<reference evidence="11" key="1">
    <citation type="submission" date="2021-01" db="EMBL/GenBank/DDBJ databases">
        <title>Genome public.</title>
        <authorList>
            <person name="Liu C."/>
            <person name="Sun Q."/>
        </authorList>
    </citation>
    <scope>NUCLEOTIDE SEQUENCE</scope>
    <source>
        <strain evidence="11">YIM B02565</strain>
    </source>
</reference>
<comment type="caution">
    <text evidence="11">The sequence shown here is derived from an EMBL/GenBank/DDBJ whole genome shotgun (WGS) entry which is preliminary data.</text>
</comment>
<evidence type="ECO:0000256" key="7">
    <source>
        <dbReference type="ARBA" id="ARBA00024910"/>
    </source>
</evidence>
<sequence>MSSVIVKINGIEYNLKGQEDEKYMKSVAEYVNTKIMELLDKNPKLNQPSATVLAAINISDELYKRDMEYEVLAEKYKSIKKENEQLKNEILELNQAKDIIDELKKETERQKLEGQEIEKEYKDLRDKNKVLFNRNKEISQQLHNYKYKVLDLEKKYMDIQFKLASEKGKDNLLLKNKNKLK</sequence>
<name>A0A937FBX8_9CLOT</name>
<dbReference type="EMBL" id="JAESWA010000017">
    <property type="protein sequence ID" value="MBL4931074.1"/>
    <property type="molecule type" value="Genomic_DNA"/>
</dbReference>
<dbReference type="Pfam" id="PF05164">
    <property type="entry name" value="ZapA"/>
    <property type="match status" value="1"/>
</dbReference>
<dbReference type="InterPro" id="IPR007838">
    <property type="entry name" value="Cell_div_ZapA-like"/>
</dbReference>
<evidence type="ECO:0000256" key="2">
    <source>
        <dbReference type="ARBA" id="ARBA00015195"/>
    </source>
</evidence>
<keyword evidence="12" id="KW-1185">Reference proteome</keyword>
<evidence type="ECO:0000256" key="5">
    <source>
        <dbReference type="ARBA" id="ARBA00023210"/>
    </source>
</evidence>
<dbReference type="GO" id="GO:0030428">
    <property type="term" value="C:cell septum"/>
    <property type="evidence" value="ECO:0007669"/>
    <property type="project" value="TreeGrafter"/>
</dbReference>
<dbReference type="Gene3D" id="6.10.250.790">
    <property type="match status" value="1"/>
</dbReference>
<comment type="function">
    <text evidence="7">Activator of cell division through the inhibition of FtsZ GTPase activity, therefore promoting FtsZ assembly into bundles of protofilaments necessary for the formation of the division Z ring. It is recruited early at mid-cell but it is not essential for cell division.</text>
</comment>
<gene>
    <name evidence="11" type="primary">zapA</name>
    <name evidence="11" type="ORF">JK634_04590</name>
</gene>
<dbReference type="Proteomes" id="UP000623681">
    <property type="component" value="Unassembled WGS sequence"/>
</dbReference>
<protein>
    <recommendedName>
        <fullName evidence="2">Cell division protein ZapA</fullName>
    </recommendedName>
    <alternativeName>
        <fullName evidence="9">Z ring-associated protein ZapA</fullName>
    </alternativeName>
</protein>
<evidence type="ECO:0000256" key="10">
    <source>
        <dbReference type="SAM" id="Coils"/>
    </source>
</evidence>
<evidence type="ECO:0000256" key="3">
    <source>
        <dbReference type="ARBA" id="ARBA00022490"/>
    </source>
</evidence>
<evidence type="ECO:0000313" key="12">
    <source>
        <dbReference type="Proteomes" id="UP000623681"/>
    </source>
</evidence>
<evidence type="ECO:0000256" key="1">
    <source>
        <dbReference type="ARBA" id="ARBA00004496"/>
    </source>
</evidence>
<dbReference type="RefSeq" id="WP_202766446.1">
    <property type="nucleotide sequence ID" value="NZ_JAESWA010000017.1"/>
</dbReference>
<evidence type="ECO:0000256" key="9">
    <source>
        <dbReference type="ARBA" id="ARBA00033158"/>
    </source>
</evidence>
<dbReference type="GO" id="GO:0000917">
    <property type="term" value="P:division septum assembly"/>
    <property type="evidence" value="ECO:0007669"/>
    <property type="project" value="UniProtKB-KW"/>
</dbReference>
<keyword evidence="6" id="KW-0131">Cell cycle</keyword>
<dbReference type="PANTHER" id="PTHR34981">
    <property type="entry name" value="CELL DIVISION PROTEIN ZAPA"/>
    <property type="match status" value="1"/>
</dbReference>
<dbReference type="PANTHER" id="PTHR34981:SF1">
    <property type="entry name" value="CELL DIVISION PROTEIN ZAPA"/>
    <property type="match status" value="1"/>
</dbReference>
<keyword evidence="3" id="KW-0963">Cytoplasm</keyword>
<dbReference type="AlphaFoldDB" id="A0A937FBX8"/>
<dbReference type="GO" id="GO:0000921">
    <property type="term" value="P:septin ring assembly"/>
    <property type="evidence" value="ECO:0007669"/>
    <property type="project" value="TreeGrafter"/>
</dbReference>
<evidence type="ECO:0000313" key="11">
    <source>
        <dbReference type="EMBL" id="MBL4931074.1"/>
    </source>
</evidence>
<comment type="subcellular location">
    <subcellularLocation>
        <location evidence="1">Cytoplasm</location>
    </subcellularLocation>
</comment>
<keyword evidence="4 11" id="KW-0132">Cell division</keyword>
<comment type="subunit">
    <text evidence="8">Homodimer. Interacts with FtsZ.</text>
</comment>
<evidence type="ECO:0000256" key="8">
    <source>
        <dbReference type="ARBA" id="ARBA00026068"/>
    </source>
</evidence>
<dbReference type="GO" id="GO:0032153">
    <property type="term" value="C:cell division site"/>
    <property type="evidence" value="ECO:0007669"/>
    <property type="project" value="TreeGrafter"/>
</dbReference>
<dbReference type="SUPFAM" id="SSF102829">
    <property type="entry name" value="Cell division protein ZapA-like"/>
    <property type="match status" value="1"/>
</dbReference>
<proteinExistence type="predicted"/>
<dbReference type="InterPro" id="IPR053712">
    <property type="entry name" value="Bac_CellDiv_Activator"/>
</dbReference>
<keyword evidence="10" id="KW-0175">Coiled coil</keyword>
<dbReference type="GO" id="GO:0043093">
    <property type="term" value="P:FtsZ-dependent cytokinesis"/>
    <property type="evidence" value="ECO:0007669"/>
    <property type="project" value="TreeGrafter"/>
</dbReference>
<evidence type="ECO:0000256" key="4">
    <source>
        <dbReference type="ARBA" id="ARBA00022618"/>
    </source>
</evidence>
<evidence type="ECO:0000256" key="6">
    <source>
        <dbReference type="ARBA" id="ARBA00023306"/>
    </source>
</evidence>